<dbReference type="EMBL" id="JBFPKE010000021">
    <property type="protein sequence ID" value="MEX3753992.1"/>
    <property type="molecule type" value="Genomic_DNA"/>
</dbReference>
<sequence length="137" mass="15229">MSDVESDDTVEITFVPRFEVGERVVARCPIRNDGTYNGKGLGERLVNEGDVGYVTAIGTFLQRFYIYAVHFVENDYRVGMRAKELCTLDRLPQDVLSRLGARVHALRSIGVGQYLDGKRYADIGIGPEQIAKPFDGG</sequence>
<keyword evidence="4" id="KW-1185">Reference proteome</keyword>
<dbReference type="Pfam" id="PF04319">
    <property type="entry name" value="NifZ"/>
    <property type="match status" value="1"/>
</dbReference>
<reference evidence="3 4" key="1">
    <citation type="submission" date="2024-07" db="EMBL/GenBank/DDBJ databases">
        <title>A survey of Mimosa microsymbionts across Brazilian biomes reveals a high diversity of Paraburkholderia nodulating endemic species, but also that Cupriavidus is common as a symbiont of widespread species.</title>
        <authorList>
            <person name="Rouws L."/>
            <person name="Barauna A."/>
            <person name="Beukes C."/>
            <person name="Rouws J.R.C."/>
            <person name="De Faria S.M."/>
            <person name="Gross E."/>
            <person name="Bueno Dos Reis Junior F."/>
            <person name="Simon M.F."/>
            <person name="Maluk M."/>
            <person name="Odee D.W."/>
            <person name="Kenicer G."/>
            <person name="Young J.P.W."/>
            <person name="Reis V.M."/>
            <person name="Zilli J."/>
            <person name="James E.K."/>
        </authorList>
    </citation>
    <scope>NUCLEOTIDE SEQUENCE [LARGE SCALE GENOMIC DNA]</scope>
    <source>
        <strain evidence="3 4">BR14375</strain>
    </source>
</reference>
<gene>
    <name evidence="3" type="ORF">AB3X84_28860</name>
</gene>
<evidence type="ECO:0000256" key="2">
    <source>
        <dbReference type="ARBA" id="ARBA00023231"/>
    </source>
</evidence>
<comment type="caution">
    <text evidence="3">The sequence shown here is derived from an EMBL/GenBank/DDBJ whole genome shotgun (WGS) entry which is preliminary data.</text>
</comment>
<keyword evidence="2" id="KW-0535">Nitrogen fixation</keyword>
<proteinExistence type="inferred from homology"/>
<dbReference type="InterPro" id="IPR007415">
    <property type="entry name" value="Nitrogenase_MoFe_mat_NifZ"/>
</dbReference>
<evidence type="ECO:0000313" key="4">
    <source>
        <dbReference type="Proteomes" id="UP001558535"/>
    </source>
</evidence>
<dbReference type="Proteomes" id="UP001558535">
    <property type="component" value="Unassembled WGS sequence"/>
</dbReference>
<accession>A0ABV3WL72</accession>
<comment type="similarity">
    <text evidence="1">Belongs to the NifZ family.</text>
</comment>
<protein>
    <submittedName>
        <fullName evidence="3">Nitrogen fixation protein NifZ</fullName>
    </submittedName>
</protein>
<name>A0ABV3WL72_9BURK</name>
<evidence type="ECO:0000256" key="1">
    <source>
        <dbReference type="ARBA" id="ARBA00008027"/>
    </source>
</evidence>
<dbReference type="RefSeq" id="WP_084465215.1">
    <property type="nucleotide sequence ID" value="NZ_JBFPKB010000024.1"/>
</dbReference>
<evidence type="ECO:0000313" key="3">
    <source>
        <dbReference type="EMBL" id="MEX3753992.1"/>
    </source>
</evidence>
<organism evidence="3 4">
    <name type="scientific">Paraburkholderia phenoliruptrix</name>
    <dbReference type="NCBI Taxonomy" id="252970"/>
    <lineage>
        <taxon>Bacteria</taxon>
        <taxon>Pseudomonadati</taxon>
        <taxon>Pseudomonadota</taxon>
        <taxon>Betaproteobacteria</taxon>
        <taxon>Burkholderiales</taxon>
        <taxon>Burkholderiaceae</taxon>
        <taxon>Paraburkholderia</taxon>
    </lineage>
</organism>